<comment type="caution">
    <text evidence="1">The sequence shown here is derived from an EMBL/GenBank/DDBJ whole genome shotgun (WGS) entry which is preliminary data.</text>
</comment>
<name>A0A9D4S0G9_DREPO</name>
<keyword evidence="2" id="KW-1185">Reference proteome</keyword>
<evidence type="ECO:0000313" key="1">
    <source>
        <dbReference type="EMBL" id="KAH3887611.1"/>
    </source>
</evidence>
<dbReference type="Proteomes" id="UP000828390">
    <property type="component" value="Unassembled WGS sequence"/>
</dbReference>
<accession>A0A9D4S0G9</accession>
<protein>
    <submittedName>
        <fullName evidence="1">Uncharacterized protein</fullName>
    </submittedName>
</protein>
<dbReference type="EMBL" id="JAIWYP010000001">
    <property type="protein sequence ID" value="KAH3887611.1"/>
    <property type="molecule type" value="Genomic_DNA"/>
</dbReference>
<reference evidence="1" key="1">
    <citation type="journal article" date="2019" name="bioRxiv">
        <title>The Genome of the Zebra Mussel, Dreissena polymorpha: A Resource for Invasive Species Research.</title>
        <authorList>
            <person name="McCartney M.A."/>
            <person name="Auch B."/>
            <person name="Kono T."/>
            <person name="Mallez S."/>
            <person name="Zhang Y."/>
            <person name="Obille A."/>
            <person name="Becker A."/>
            <person name="Abrahante J.E."/>
            <person name="Garbe J."/>
            <person name="Badalamenti J.P."/>
            <person name="Herman A."/>
            <person name="Mangelson H."/>
            <person name="Liachko I."/>
            <person name="Sullivan S."/>
            <person name="Sone E.D."/>
            <person name="Koren S."/>
            <person name="Silverstein K.A.T."/>
            <person name="Beckman K.B."/>
            <person name="Gohl D.M."/>
        </authorList>
    </citation>
    <scope>NUCLEOTIDE SEQUENCE</scope>
    <source>
        <strain evidence="1">Duluth1</strain>
        <tissue evidence="1">Whole animal</tissue>
    </source>
</reference>
<sequence length="87" mass="9711">MTGLRRPFLASILDCFRNLSPQIGVCEVPRCVLKHGTSSRNSDFGSSVNDFSLWASLPFVGELVSQPVPVDRTCLKQLRKQLSEAFR</sequence>
<dbReference type="AlphaFoldDB" id="A0A9D4S0G9"/>
<organism evidence="1 2">
    <name type="scientific">Dreissena polymorpha</name>
    <name type="common">Zebra mussel</name>
    <name type="synonym">Mytilus polymorpha</name>
    <dbReference type="NCBI Taxonomy" id="45954"/>
    <lineage>
        <taxon>Eukaryota</taxon>
        <taxon>Metazoa</taxon>
        <taxon>Spiralia</taxon>
        <taxon>Lophotrochozoa</taxon>
        <taxon>Mollusca</taxon>
        <taxon>Bivalvia</taxon>
        <taxon>Autobranchia</taxon>
        <taxon>Heteroconchia</taxon>
        <taxon>Euheterodonta</taxon>
        <taxon>Imparidentia</taxon>
        <taxon>Neoheterodontei</taxon>
        <taxon>Myida</taxon>
        <taxon>Dreissenoidea</taxon>
        <taxon>Dreissenidae</taxon>
        <taxon>Dreissena</taxon>
    </lineage>
</organism>
<reference evidence="1" key="2">
    <citation type="submission" date="2020-11" db="EMBL/GenBank/DDBJ databases">
        <authorList>
            <person name="McCartney M.A."/>
            <person name="Auch B."/>
            <person name="Kono T."/>
            <person name="Mallez S."/>
            <person name="Becker A."/>
            <person name="Gohl D.M."/>
            <person name="Silverstein K.A.T."/>
            <person name="Koren S."/>
            <person name="Bechman K.B."/>
            <person name="Herman A."/>
            <person name="Abrahante J.E."/>
            <person name="Garbe J."/>
        </authorList>
    </citation>
    <scope>NUCLEOTIDE SEQUENCE</scope>
    <source>
        <strain evidence="1">Duluth1</strain>
        <tissue evidence="1">Whole animal</tissue>
    </source>
</reference>
<evidence type="ECO:0000313" key="2">
    <source>
        <dbReference type="Proteomes" id="UP000828390"/>
    </source>
</evidence>
<proteinExistence type="predicted"/>
<gene>
    <name evidence="1" type="ORF">DPMN_011629</name>
</gene>